<dbReference type="OrthoDB" id="661979at2759"/>
<dbReference type="EMBL" id="CM003533">
    <property type="protein sequence ID" value="RCV31053.1"/>
    <property type="molecule type" value="Genomic_DNA"/>
</dbReference>
<proteinExistence type="predicted"/>
<evidence type="ECO:0000313" key="3">
    <source>
        <dbReference type="EnsemblPlants" id="KQL01779"/>
    </source>
</evidence>
<dbReference type="SUPFAM" id="SSF51197">
    <property type="entry name" value="Clavaminate synthase-like"/>
    <property type="match status" value="1"/>
</dbReference>
<evidence type="ECO:0000259" key="1">
    <source>
        <dbReference type="Pfam" id="PF03171"/>
    </source>
</evidence>
<accession>K3YMK2</accession>
<dbReference type="Pfam" id="PF03171">
    <property type="entry name" value="2OG-FeII_Oxy"/>
    <property type="match status" value="1"/>
</dbReference>
<dbReference type="Proteomes" id="UP000004995">
    <property type="component" value="Unassembled WGS sequence"/>
</dbReference>
<dbReference type="InterPro" id="IPR027443">
    <property type="entry name" value="IPNS-like_sf"/>
</dbReference>
<dbReference type="HOGENOM" id="CLU_1974376_0_0_1"/>
<reference evidence="3" key="3">
    <citation type="submission" date="2018-08" db="UniProtKB">
        <authorList>
            <consortium name="EnsemblPlants"/>
        </authorList>
    </citation>
    <scope>IDENTIFICATION</scope>
    <source>
        <strain evidence="3">Yugu1</strain>
    </source>
</reference>
<organism evidence="3 4">
    <name type="scientific">Setaria italica</name>
    <name type="common">Foxtail millet</name>
    <name type="synonym">Panicum italicum</name>
    <dbReference type="NCBI Taxonomy" id="4555"/>
    <lineage>
        <taxon>Eukaryota</taxon>
        <taxon>Viridiplantae</taxon>
        <taxon>Streptophyta</taxon>
        <taxon>Embryophyta</taxon>
        <taxon>Tracheophyta</taxon>
        <taxon>Spermatophyta</taxon>
        <taxon>Magnoliopsida</taxon>
        <taxon>Liliopsida</taxon>
        <taxon>Poales</taxon>
        <taxon>Poaceae</taxon>
        <taxon>PACMAD clade</taxon>
        <taxon>Panicoideae</taxon>
        <taxon>Panicodae</taxon>
        <taxon>Paniceae</taxon>
        <taxon>Cenchrinae</taxon>
        <taxon>Setaria</taxon>
    </lineage>
</organism>
<dbReference type="Gene3D" id="2.60.120.330">
    <property type="entry name" value="B-lactam Antibiotic, Isopenicillin N Synthase, Chain"/>
    <property type="match status" value="1"/>
</dbReference>
<dbReference type="Gramene" id="KQL01779">
    <property type="protein sequence ID" value="KQL01779"/>
    <property type="gene ID" value="SETIT_015482mg"/>
</dbReference>
<dbReference type="EnsemblPlants" id="KQL01779">
    <property type="protein sequence ID" value="KQL01779"/>
    <property type="gene ID" value="SETIT_015482mg"/>
</dbReference>
<dbReference type="InterPro" id="IPR044861">
    <property type="entry name" value="IPNS-like_FE2OG_OXY"/>
</dbReference>
<dbReference type="InterPro" id="IPR050231">
    <property type="entry name" value="Iron_ascorbate_oxido_reductase"/>
</dbReference>
<evidence type="ECO:0000313" key="4">
    <source>
        <dbReference type="Proteomes" id="UP000004995"/>
    </source>
</evidence>
<dbReference type="eggNOG" id="KOG0143">
    <property type="taxonomic scope" value="Eukaryota"/>
</dbReference>
<keyword evidence="4" id="KW-1185">Reference proteome</keyword>
<evidence type="ECO:0000313" key="2">
    <source>
        <dbReference type="EMBL" id="RCV31053.1"/>
    </source>
</evidence>
<dbReference type="AlphaFoldDB" id="K3YMK2"/>
<gene>
    <name evidence="2" type="ORF">SETIT_6G145500v2</name>
</gene>
<name>K3YMK2_SETIT</name>
<reference evidence="2 4" key="1">
    <citation type="journal article" date="2012" name="Nat. Biotechnol.">
        <title>Reference genome sequence of the model plant Setaria.</title>
        <authorList>
            <person name="Bennetzen J.L."/>
            <person name="Schmutz J."/>
            <person name="Wang H."/>
            <person name="Percifield R."/>
            <person name="Hawkins J."/>
            <person name="Pontaroli A.C."/>
            <person name="Estep M."/>
            <person name="Feng L."/>
            <person name="Vaughn J.N."/>
            <person name="Grimwood J."/>
            <person name="Jenkins J."/>
            <person name="Barry K."/>
            <person name="Lindquist E."/>
            <person name="Hellsten U."/>
            <person name="Deshpande S."/>
            <person name="Wang X."/>
            <person name="Wu X."/>
            <person name="Mitros T."/>
            <person name="Triplett J."/>
            <person name="Yang X."/>
            <person name="Ye C.Y."/>
            <person name="Mauro-Herrera M."/>
            <person name="Wang L."/>
            <person name="Li P."/>
            <person name="Sharma M."/>
            <person name="Sharma R."/>
            <person name="Ronald P.C."/>
            <person name="Panaud O."/>
            <person name="Kellogg E.A."/>
            <person name="Brutnell T.P."/>
            <person name="Doust A.N."/>
            <person name="Tuskan G.A."/>
            <person name="Rokhsar D."/>
            <person name="Devos K.M."/>
        </authorList>
    </citation>
    <scope>NUCLEOTIDE SEQUENCE [LARGE SCALE GENOMIC DNA]</scope>
    <source>
        <strain evidence="4">cv. Yugu1</strain>
        <strain evidence="2">Yugu1</strain>
    </source>
</reference>
<dbReference type="PANTHER" id="PTHR47990">
    <property type="entry name" value="2-OXOGLUTARATE (2OG) AND FE(II)-DEPENDENT OXYGENASE SUPERFAMILY PROTEIN-RELATED"/>
    <property type="match status" value="1"/>
</dbReference>
<sequence>MVTGIVQHEVEGLEVQAGDGRWHAVPPEPNTVTFVAGGLVEISPRSDAGMLCAPRRSSLVTNGRVPACLHRVRTPSHSERFSVLFGCRSRHNATVKAMDEIVGGDQPLLYKPVRYEEYLQHANPEVH</sequence>
<protein>
    <recommendedName>
        <fullName evidence="1">Isopenicillin N synthase-like Fe(2+) 2OG dioxygenase domain-containing protein</fullName>
    </recommendedName>
</protein>
<dbReference type="EMBL" id="AGNK02003839">
    <property type="status" value="NOT_ANNOTATED_CDS"/>
    <property type="molecule type" value="Genomic_DNA"/>
</dbReference>
<reference evidence="2" key="2">
    <citation type="submission" date="2015-07" db="EMBL/GenBank/DDBJ databases">
        <authorList>
            <person name="Noorani M."/>
        </authorList>
    </citation>
    <scope>NUCLEOTIDE SEQUENCE</scope>
    <source>
        <strain evidence="2">Yugu1</strain>
    </source>
</reference>
<feature type="domain" description="Isopenicillin N synthase-like Fe(2+) 2OG dioxygenase" evidence="1">
    <location>
        <begin position="2"/>
        <end position="87"/>
    </location>
</feature>